<dbReference type="STRING" id="51031.W2TBJ4"/>
<protein>
    <submittedName>
        <fullName evidence="1">Uncharacterized protein</fullName>
    </submittedName>
</protein>
<evidence type="ECO:0000313" key="1">
    <source>
        <dbReference type="EMBL" id="ETN79405.1"/>
    </source>
</evidence>
<dbReference type="Proteomes" id="UP000053676">
    <property type="component" value="Unassembled WGS sequence"/>
</dbReference>
<dbReference type="OrthoDB" id="5874059at2759"/>
<proteinExistence type="predicted"/>
<keyword evidence="2" id="KW-1185">Reference proteome</keyword>
<reference evidence="2" key="1">
    <citation type="journal article" date="2014" name="Nat. Genet.">
        <title>Genome of the human hookworm Necator americanus.</title>
        <authorList>
            <person name="Tang Y.T."/>
            <person name="Gao X."/>
            <person name="Rosa B.A."/>
            <person name="Abubucker S."/>
            <person name="Hallsworth-Pepin K."/>
            <person name="Martin J."/>
            <person name="Tyagi R."/>
            <person name="Heizer E."/>
            <person name="Zhang X."/>
            <person name="Bhonagiri-Palsikar V."/>
            <person name="Minx P."/>
            <person name="Warren W.C."/>
            <person name="Wang Q."/>
            <person name="Zhan B."/>
            <person name="Hotez P.J."/>
            <person name="Sternberg P.W."/>
            <person name="Dougall A."/>
            <person name="Gaze S.T."/>
            <person name="Mulvenna J."/>
            <person name="Sotillo J."/>
            <person name="Ranganathan S."/>
            <person name="Rabelo E.M."/>
            <person name="Wilson R.K."/>
            <person name="Felgner P.L."/>
            <person name="Bethony J."/>
            <person name="Hawdon J.M."/>
            <person name="Gasser R.B."/>
            <person name="Loukas A."/>
            <person name="Mitreva M."/>
        </authorList>
    </citation>
    <scope>NUCLEOTIDE SEQUENCE [LARGE SCALE GENOMIC DNA]</scope>
</reference>
<dbReference type="AlphaFoldDB" id="W2TBJ4"/>
<organism evidence="1 2">
    <name type="scientific">Necator americanus</name>
    <name type="common">Human hookworm</name>
    <dbReference type="NCBI Taxonomy" id="51031"/>
    <lineage>
        <taxon>Eukaryota</taxon>
        <taxon>Metazoa</taxon>
        <taxon>Ecdysozoa</taxon>
        <taxon>Nematoda</taxon>
        <taxon>Chromadorea</taxon>
        <taxon>Rhabditida</taxon>
        <taxon>Rhabditina</taxon>
        <taxon>Rhabditomorpha</taxon>
        <taxon>Strongyloidea</taxon>
        <taxon>Ancylostomatidae</taxon>
        <taxon>Bunostominae</taxon>
        <taxon>Necator</taxon>
    </lineage>
</organism>
<evidence type="ECO:0000313" key="2">
    <source>
        <dbReference type="Proteomes" id="UP000053676"/>
    </source>
</evidence>
<gene>
    <name evidence="1" type="ORF">NECAME_09843</name>
</gene>
<accession>W2TBJ4</accession>
<dbReference type="KEGG" id="nai:NECAME_09843"/>
<dbReference type="EMBL" id="KI659501">
    <property type="protein sequence ID" value="ETN79405.1"/>
    <property type="molecule type" value="Genomic_DNA"/>
</dbReference>
<sequence length="159" mass="17470">MTVRRPGQFETEKVDHLDCIAFVLLGPETTLSLLLNLEVYEIIPGTVSDSGVILSIHDPGDISSQHHTDGIHLEAGKVVTIPINEVRKRTVSVDQVTPVAQERVHPCTIRQEFDCVAKFTSQQLDAANDLKCPENCEDVTFSSVVFGGRLVGFKDIKVS</sequence>
<name>W2TBJ4_NECAM</name>